<gene>
    <name evidence="1" type="ORF">EV200_101812</name>
</gene>
<comment type="caution">
    <text evidence="1">The sequence shown here is derived from an EMBL/GenBank/DDBJ whole genome shotgun (WGS) entry which is preliminary data.</text>
</comment>
<protein>
    <submittedName>
        <fullName evidence="1">Uncharacterized protein</fullName>
    </submittedName>
</protein>
<name>A0A4R2HMG4_9SPHI</name>
<organism evidence="1 2">
    <name type="scientific">Pedobacter psychrotolerans</name>
    <dbReference type="NCBI Taxonomy" id="1843235"/>
    <lineage>
        <taxon>Bacteria</taxon>
        <taxon>Pseudomonadati</taxon>
        <taxon>Bacteroidota</taxon>
        <taxon>Sphingobacteriia</taxon>
        <taxon>Sphingobacteriales</taxon>
        <taxon>Sphingobacteriaceae</taxon>
        <taxon>Pedobacter</taxon>
    </lineage>
</organism>
<sequence>MIYDTSFLHFEKKLLLIQGKEFPKSIIFNIHQID</sequence>
<evidence type="ECO:0000313" key="2">
    <source>
        <dbReference type="Proteomes" id="UP000295684"/>
    </source>
</evidence>
<reference evidence="1 2" key="1">
    <citation type="submission" date="2019-03" db="EMBL/GenBank/DDBJ databases">
        <title>Genomic Encyclopedia of Type Strains, Phase IV (KMG-IV): sequencing the most valuable type-strain genomes for metagenomic binning, comparative biology and taxonomic classification.</title>
        <authorList>
            <person name="Goeker M."/>
        </authorList>
    </citation>
    <scope>NUCLEOTIDE SEQUENCE [LARGE SCALE GENOMIC DNA]</scope>
    <source>
        <strain evidence="1 2">DSM 103236</strain>
    </source>
</reference>
<evidence type="ECO:0000313" key="1">
    <source>
        <dbReference type="EMBL" id="TCO31360.1"/>
    </source>
</evidence>
<dbReference type="EMBL" id="SLWO01000001">
    <property type="protein sequence ID" value="TCO31360.1"/>
    <property type="molecule type" value="Genomic_DNA"/>
</dbReference>
<dbReference type="Proteomes" id="UP000295684">
    <property type="component" value="Unassembled WGS sequence"/>
</dbReference>
<accession>A0A4R2HMG4</accession>
<proteinExistence type="predicted"/>
<dbReference type="AlphaFoldDB" id="A0A4R2HMG4"/>